<name>A0ABV1VY94_9ACTN</name>
<proteinExistence type="predicted"/>
<accession>A0ABV1VY94</accession>
<dbReference type="Proteomes" id="UP001458415">
    <property type="component" value="Unassembled WGS sequence"/>
</dbReference>
<dbReference type="RefSeq" id="WP_158103824.1">
    <property type="nucleotide sequence ID" value="NZ_MUBM01000041.1"/>
</dbReference>
<keyword evidence="2" id="KW-1185">Reference proteome</keyword>
<gene>
    <name evidence="1" type="ORF">ABT317_05105</name>
</gene>
<evidence type="ECO:0000313" key="2">
    <source>
        <dbReference type="Proteomes" id="UP001458415"/>
    </source>
</evidence>
<dbReference type="EMBL" id="JBEPCU010000042">
    <property type="protein sequence ID" value="MER6976428.1"/>
    <property type="molecule type" value="Genomic_DNA"/>
</dbReference>
<protein>
    <submittedName>
        <fullName evidence="1">Uncharacterized protein</fullName>
    </submittedName>
</protein>
<comment type="caution">
    <text evidence="1">The sequence shown here is derived from an EMBL/GenBank/DDBJ whole genome shotgun (WGS) entry which is preliminary data.</text>
</comment>
<sequence length="48" mass="5501">MLVFTNFETMDHLREDCRATTARLQATRADMVRLLTGGAEEDRRDSEA</sequence>
<organism evidence="1 2">
    <name type="scientific">Streptomyces carpinensis</name>
    <dbReference type="NCBI Taxonomy" id="66369"/>
    <lineage>
        <taxon>Bacteria</taxon>
        <taxon>Bacillati</taxon>
        <taxon>Actinomycetota</taxon>
        <taxon>Actinomycetes</taxon>
        <taxon>Kitasatosporales</taxon>
        <taxon>Streptomycetaceae</taxon>
        <taxon>Streptomyces</taxon>
    </lineage>
</organism>
<reference evidence="1 2" key="1">
    <citation type="submission" date="2024-06" db="EMBL/GenBank/DDBJ databases">
        <title>The Natural Products Discovery Center: Release of the First 8490 Sequenced Strains for Exploring Actinobacteria Biosynthetic Diversity.</title>
        <authorList>
            <person name="Kalkreuter E."/>
            <person name="Kautsar S.A."/>
            <person name="Yang D."/>
            <person name="Bader C.D."/>
            <person name="Teijaro C.N."/>
            <person name="Fluegel L."/>
            <person name="Davis C.M."/>
            <person name="Simpson J.R."/>
            <person name="Lauterbach L."/>
            <person name="Steele A.D."/>
            <person name="Gui C."/>
            <person name="Meng S."/>
            <person name="Li G."/>
            <person name="Viehrig K."/>
            <person name="Ye F."/>
            <person name="Su P."/>
            <person name="Kiefer A.F."/>
            <person name="Nichols A."/>
            <person name="Cepeda A.J."/>
            <person name="Yan W."/>
            <person name="Fan B."/>
            <person name="Jiang Y."/>
            <person name="Adhikari A."/>
            <person name="Zheng C.-J."/>
            <person name="Schuster L."/>
            <person name="Cowan T.M."/>
            <person name="Smanski M.J."/>
            <person name="Chevrette M.G."/>
            <person name="De Carvalho L.P.S."/>
            <person name="Shen B."/>
        </authorList>
    </citation>
    <scope>NUCLEOTIDE SEQUENCE [LARGE SCALE GENOMIC DNA]</scope>
    <source>
        <strain evidence="1 2">NPDC000634</strain>
    </source>
</reference>
<evidence type="ECO:0000313" key="1">
    <source>
        <dbReference type="EMBL" id="MER6976428.1"/>
    </source>
</evidence>